<dbReference type="EMBL" id="REGN01001987">
    <property type="protein sequence ID" value="RNA31103.1"/>
    <property type="molecule type" value="Genomic_DNA"/>
</dbReference>
<keyword evidence="1" id="KW-0812">Transmembrane</keyword>
<evidence type="ECO:0000313" key="2">
    <source>
        <dbReference type="EMBL" id="RNA31103.1"/>
    </source>
</evidence>
<gene>
    <name evidence="2" type="ORF">BpHYR1_019954</name>
</gene>
<evidence type="ECO:0000313" key="3">
    <source>
        <dbReference type="Proteomes" id="UP000276133"/>
    </source>
</evidence>
<name>A0A3M7S5L3_BRAPC</name>
<protein>
    <submittedName>
        <fullName evidence="2">Uncharacterized protein</fullName>
    </submittedName>
</protein>
<dbReference type="AlphaFoldDB" id="A0A3M7S5L3"/>
<keyword evidence="3" id="KW-1185">Reference proteome</keyword>
<comment type="caution">
    <text evidence="2">The sequence shown here is derived from an EMBL/GenBank/DDBJ whole genome shotgun (WGS) entry which is preliminary data.</text>
</comment>
<dbReference type="Proteomes" id="UP000276133">
    <property type="component" value="Unassembled WGS sequence"/>
</dbReference>
<evidence type="ECO:0000256" key="1">
    <source>
        <dbReference type="SAM" id="Phobius"/>
    </source>
</evidence>
<accession>A0A3M7S5L3</accession>
<reference evidence="2 3" key="1">
    <citation type="journal article" date="2018" name="Sci. Rep.">
        <title>Genomic signatures of local adaptation to the degree of environmental predictability in rotifers.</title>
        <authorList>
            <person name="Franch-Gras L."/>
            <person name="Hahn C."/>
            <person name="Garcia-Roger E.M."/>
            <person name="Carmona M.J."/>
            <person name="Serra M."/>
            <person name="Gomez A."/>
        </authorList>
    </citation>
    <scope>NUCLEOTIDE SEQUENCE [LARGE SCALE GENOMIC DNA]</scope>
    <source>
        <strain evidence="2">HYR1</strain>
    </source>
</reference>
<keyword evidence="1" id="KW-1133">Transmembrane helix</keyword>
<feature type="transmembrane region" description="Helical" evidence="1">
    <location>
        <begin position="20"/>
        <end position="44"/>
    </location>
</feature>
<keyword evidence="1" id="KW-0472">Membrane</keyword>
<proteinExistence type="predicted"/>
<sequence>MEKFIYFSEKRLSGFPISSSVVFLAVITRLARFFLFFQILFNFFKTRFIKLSIELQRSVNSSNIGLNVSFDLMLLEVAIY</sequence>
<organism evidence="2 3">
    <name type="scientific">Brachionus plicatilis</name>
    <name type="common">Marine rotifer</name>
    <name type="synonym">Brachionus muelleri</name>
    <dbReference type="NCBI Taxonomy" id="10195"/>
    <lineage>
        <taxon>Eukaryota</taxon>
        <taxon>Metazoa</taxon>
        <taxon>Spiralia</taxon>
        <taxon>Gnathifera</taxon>
        <taxon>Rotifera</taxon>
        <taxon>Eurotatoria</taxon>
        <taxon>Monogononta</taxon>
        <taxon>Pseudotrocha</taxon>
        <taxon>Ploima</taxon>
        <taxon>Brachionidae</taxon>
        <taxon>Brachionus</taxon>
    </lineage>
</organism>